<protein>
    <submittedName>
        <fullName evidence="1">Uncharacterized protein</fullName>
    </submittedName>
</protein>
<sequence>MDKRNYLISNYLVGNRSNAASLEFAYQGPL</sequence>
<name>A0A383EXV4_9ZZZZ</name>
<feature type="non-terminal residue" evidence="1">
    <location>
        <position position="30"/>
    </location>
</feature>
<evidence type="ECO:0000313" key="1">
    <source>
        <dbReference type="EMBL" id="SVE61263.1"/>
    </source>
</evidence>
<dbReference type="AlphaFoldDB" id="A0A383EXV4"/>
<proteinExistence type="predicted"/>
<reference evidence="1" key="1">
    <citation type="submission" date="2018-05" db="EMBL/GenBank/DDBJ databases">
        <authorList>
            <person name="Lanie J.A."/>
            <person name="Ng W.-L."/>
            <person name="Kazmierczak K.M."/>
            <person name="Andrzejewski T.M."/>
            <person name="Davidsen T.M."/>
            <person name="Wayne K.J."/>
            <person name="Tettelin H."/>
            <person name="Glass J.I."/>
            <person name="Rusch D."/>
            <person name="Podicherti R."/>
            <person name="Tsui H.-C.T."/>
            <person name="Winkler M.E."/>
        </authorList>
    </citation>
    <scope>NUCLEOTIDE SEQUENCE</scope>
</reference>
<organism evidence="1">
    <name type="scientific">marine metagenome</name>
    <dbReference type="NCBI Taxonomy" id="408172"/>
    <lineage>
        <taxon>unclassified sequences</taxon>
        <taxon>metagenomes</taxon>
        <taxon>ecological metagenomes</taxon>
    </lineage>
</organism>
<accession>A0A383EXV4</accession>
<dbReference type="EMBL" id="UINC01229520">
    <property type="protein sequence ID" value="SVE61263.1"/>
    <property type="molecule type" value="Genomic_DNA"/>
</dbReference>
<gene>
    <name evidence="1" type="ORF">METZ01_LOCUS514117</name>
</gene>